<evidence type="ECO:0000313" key="2">
    <source>
        <dbReference type="Proteomes" id="UP001254257"/>
    </source>
</evidence>
<dbReference type="EMBL" id="JAWDID010000005">
    <property type="protein sequence ID" value="MDU0339211.1"/>
    <property type="molecule type" value="Genomic_DNA"/>
</dbReference>
<gene>
    <name evidence="1" type="ORF">RKE40_04945</name>
</gene>
<dbReference type="CDD" id="cd16841">
    <property type="entry name" value="RraA_family"/>
    <property type="match status" value="1"/>
</dbReference>
<organism evidence="1 2">
    <name type="scientific">Bosea rubneri</name>
    <dbReference type="NCBI Taxonomy" id="3075434"/>
    <lineage>
        <taxon>Bacteria</taxon>
        <taxon>Pseudomonadati</taxon>
        <taxon>Pseudomonadota</taxon>
        <taxon>Alphaproteobacteria</taxon>
        <taxon>Hyphomicrobiales</taxon>
        <taxon>Boseaceae</taxon>
        <taxon>Bosea</taxon>
    </lineage>
</organism>
<keyword evidence="2" id="KW-1185">Reference proteome</keyword>
<dbReference type="InterPro" id="IPR036704">
    <property type="entry name" value="RraA/RraA-like_sf"/>
</dbReference>
<dbReference type="InterPro" id="IPR005493">
    <property type="entry name" value="RraA/RraA-like"/>
</dbReference>
<comment type="caution">
    <text evidence="1">The sequence shown here is derived from an EMBL/GenBank/DDBJ whole genome shotgun (WGS) entry which is preliminary data.</text>
</comment>
<sequence>MTEFNYREAYASVASATAHEAMERRGALDSSIKPVRRGMKVLGPAFTCVCPPGDNLTLHAALKMAKAGDVIVCASAGFTEQGLFGDVMASCAMGKGIGGLVVDGGVRDGATIAEIGFPVFARALSIKGSVKETLGALNKPIVAGGMLVEPGDLVIGDDDGVCIVPKAEIAAIAVASKTREEKEARFRRELLQGKTTWDMLNLSELLRKKGIELNI</sequence>
<dbReference type="RefSeq" id="WP_291642615.1">
    <property type="nucleotide sequence ID" value="NZ_JAWDID010000005.1"/>
</dbReference>
<proteinExistence type="predicted"/>
<name>A0ABU3S364_9HYPH</name>
<dbReference type="Proteomes" id="UP001254257">
    <property type="component" value="Unassembled WGS sequence"/>
</dbReference>
<dbReference type="NCBIfam" id="NF006731">
    <property type="entry name" value="PRK09262.1"/>
    <property type="match status" value="1"/>
</dbReference>
<dbReference type="PANTHER" id="PTHR33254">
    <property type="entry name" value="4-HYDROXY-4-METHYL-2-OXOGLUTARATE ALDOLASE 3-RELATED"/>
    <property type="match status" value="1"/>
</dbReference>
<accession>A0ABU3S364</accession>
<evidence type="ECO:0000313" key="1">
    <source>
        <dbReference type="EMBL" id="MDU0339211.1"/>
    </source>
</evidence>
<dbReference type="PANTHER" id="PTHR33254:SF16">
    <property type="entry name" value="BLR3842 PROTEIN"/>
    <property type="match status" value="1"/>
</dbReference>
<dbReference type="SUPFAM" id="SSF89562">
    <property type="entry name" value="RraA-like"/>
    <property type="match status" value="1"/>
</dbReference>
<dbReference type="Gene3D" id="3.50.30.40">
    <property type="entry name" value="Ribonuclease E inhibitor RraA/RraA-like"/>
    <property type="match status" value="1"/>
</dbReference>
<dbReference type="Pfam" id="PF03737">
    <property type="entry name" value="RraA-like"/>
    <property type="match status" value="1"/>
</dbReference>
<reference evidence="1 2" key="1">
    <citation type="submission" date="2023-09" db="EMBL/GenBank/DDBJ databases">
        <title>Whole genome shotgun sequencing (WGS) of Bosea sp. ZW T0_25, isolated from stored onions (Allium cepa).</title>
        <authorList>
            <person name="Stoll D.A."/>
            <person name="Huch M."/>
        </authorList>
    </citation>
    <scope>NUCLEOTIDE SEQUENCE [LARGE SCALE GENOMIC DNA]</scope>
    <source>
        <strain evidence="1 2">ZW T0_25</strain>
    </source>
</reference>
<protein>
    <submittedName>
        <fullName evidence="1">4-carboxy-4-hydroxy-2-oxoadipate aldolase/oxaloacetate decarboxylase</fullName>
    </submittedName>
</protein>